<evidence type="ECO:0000259" key="2">
    <source>
        <dbReference type="PROSITE" id="PS51831"/>
    </source>
</evidence>
<dbReference type="PROSITE" id="PS51831">
    <property type="entry name" value="HD"/>
    <property type="match status" value="1"/>
</dbReference>
<dbReference type="AlphaFoldDB" id="A0A399IZE9"/>
<organism evidence="3 4">
    <name type="scientific">Pseudooceanicola sediminis</name>
    <dbReference type="NCBI Taxonomy" id="2211117"/>
    <lineage>
        <taxon>Bacteria</taxon>
        <taxon>Pseudomonadati</taxon>
        <taxon>Pseudomonadota</taxon>
        <taxon>Alphaproteobacteria</taxon>
        <taxon>Rhodobacterales</taxon>
        <taxon>Paracoccaceae</taxon>
        <taxon>Pseudooceanicola</taxon>
    </lineage>
</organism>
<reference evidence="3 4" key="1">
    <citation type="submission" date="2018-08" db="EMBL/GenBank/DDBJ databases">
        <title>Pseudooceanicola sediminis CY03 in the family Rhodobacteracea.</title>
        <authorList>
            <person name="Zhang Y.-J."/>
        </authorList>
    </citation>
    <scope>NUCLEOTIDE SEQUENCE [LARGE SCALE GENOMIC DNA]</scope>
    <source>
        <strain evidence="3 4">CY03</strain>
    </source>
</reference>
<dbReference type="InterPro" id="IPR003607">
    <property type="entry name" value="HD/PDEase_dom"/>
</dbReference>
<dbReference type="SUPFAM" id="SSF109604">
    <property type="entry name" value="HD-domain/PDEase-like"/>
    <property type="match status" value="1"/>
</dbReference>
<dbReference type="NCBIfam" id="TIGR01353">
    <property type="entry name" value="dGTP_triPase"/>
    <property type="match status" value="1"/>
</dbReference>
<protein>
    <submittedName>
        <fullName evidence="3">DNTP triphosphohydrolase</fullName>
    </submittedName>
</protein>
<dbReference type="GO" id="GO:0006203">
    <property type="term" value="P:dGTP catabolic process"/>
    <property type="evidence" value="ECO:0007669"/>
    <property type="project" value="TreeGrafter"/>
</dbReference>
<accession>A0A399IZE9</accession>
<keyword evidence="1 3" id="KW-0378">Hydrolase</keyword>
<proteinExistence type="predicted"/>
<dbReference type="PANTHER" id="PTHR11373:SF32">
    <property type="entry name" value="DEOXYGUANOSINETRIPHOSPHATE TRIPHOSPHOHYDROLASE"/>
    <property type="match status" value="1"/>
</dbReference>
<name>A0A399IZE9_9RHOB</name>
<dbReference type="SMART" id="SM00471">
    <property type="entry name" value="HDc"/>
    <property type="match status" value="1"/>
</dbReference>
<evidence type="ECO:0000256" key="1">
    <source>
        <dbReference type="ARBA" id="ARBA00022801"/>
    </source>
</evidence>
<dbReference type="EMBL" id="QWJJ01000026">
    <property type="protein sequence ID" value="RII36972.1"/>
    <property type="molecule type" value="Genomic_DNA"/>
</dbReference>
<dbReference type="Pfam" id="PF01966">
    <property type="entry name" value="HD"/>
    <property type="match status" value="1"/>
</dbReference>
<dbReference type="OrthoDB" id="9803619at2"/>
<dbReference type="PANTHER" id="PTHR11373">
    <property type="entry name" value="DEOXYNUCLEOSIDE TRIPHOSPHATE TRIPHOSPHOHYDROLASE"/>
    <property type="match status" value="1"/>
</dbReference>
<dbReference type="InterPro" id="IPR006261">
    <property type="entry name" value="dGTPase"/>
</dbReference>
<sequence length="229" mass="25683">MGTGEGDFHRTRLTHSIEVSQIGYGLLEVLHFKKARFHKDAQDWLPARDLIEAACLAHDLGHPPFGHKGEQALHKAMLRHGGFVGNGQTLRILTKLEKYKERGKGLYPTRRLVLAVLKYPRSMETFNLDSYVKKPPKSFHQDEEGVVTWAIDGFSAADQERLIASADGKRAHHSLDCSILELADDIAYGVHDIEDIVARGLATASDVEKEIVEAFKKMIASVWMDLTRN</sequence>
<comment type="caution">
    <text evidence="3">The sequence shown here is derived from an EMBL/GenBank/DDBJ whole genome shotgun (WGS) entry which is preliminary data.</text>
</comment>
<keyword evidence="4" id="KW-1185">Reference proteome</keyword>
<dbReference type="InterPro" id="IPR050135">
    <property type="entry name" value="dGTPase-like"/>
</dbReference>
<feature type="domain" description="HD" evidence="2">
    <location>
        <begin position="12"/>
        <end position="189"/>
    </location>
</feature>
<dbReference type="CDD" id="cd00077">
    <property type="entry name" value="HDc"/>
    <property type="match status" value="1"/>
</dbReference>
<dbReference type="Proteomes" id="UP000265848">
    <property type="component" value="Unassembled WGS sequence"/>
</dbReference>
<evidence type="ECO:0000313" key="4">
    <source>
        <dbReference type="Proteomes" id="UP000265848"/>
    </source>
</evidence>
<dbReference type="Gene3D" id="1.10.3210.10">
    <property type="entry name" value="Hypothetical protein af1432"/>
    <property type="match status" value="1"/>
</dbReference>
<gene>
    <name evidence="3" type="primary">dgt</name>
    <name evidence="3" type="ORF">DL237_19805</name>
</gene>
<evidence type="ECO:0000313" key="3">
    <source>
        <dbReference type="EMBL" id="RII36972.1"/>
    </source>
</evidence>
<dbReference type="GO" id="GO:0008832">
    <property type="term" value="F:dGTPase activity"/>
    <property type="evidence" value="ECO:0007669"/>
    <property type="project" value="TreeGrafter"/>
</dbReference>
<dbReference type="InterPro" id="IPR006674">
    <property type="entry name" value="HD_domain"/>
</dbReference>